<feature type="domain" description="AMP-dependent synthetase/ligase" evidence="3">
    <location>
        <begin position="16"/>
        <end position="395"/>
    </location>
</feature>
<evidence type="ECO:0000313" key="5">
    <source>
        <dbReference type="Proteomes" id="UP000751190"/>
    </source>
</evidence>
<dbReference type="Gene3D" id="3.40.50.12780">
    <property type="entry name" value="N-terminal domain of ligase-like"/>
    <property type="match status" value="1"/>
</dbReference>
<dbReference type="Proteomes" id="UP000751190">
    <property type="component" value="Unassembled WGS sequence"/>
</dbReference>
<comment type="caution">
    <text evidence="4">The sequence shown here is derived from an EMBL/GenBank/DDBJ whole genome shotgun (WGS) entry which is preliminary data.</text>
</comment>
<dbReference type="InterPro" id="IPR036770">
    <property type="entry name" value="Ankyrin_rpt-contain_sf"/>
</dbReference>
<evidence type="ECO:0000256" key="1">
    <source>
        <dbReference type="PROSITE-ProRule" id="PRU00023"/>
    </source>
</evidence>
<feature type="compositionally biased region" description="Basic and acidic residues" evidence="2">
    <location>
        <begin position="971"/>
        <end position="982"/>
    </location>
</feature>
<evidence type="ECO:0000313" key="4">
    <source>
        <dbReference type="EMBL" id="KAG8469179.1"/>
    </source>
</evidence>
<dbReference type="SUPFAM" id="SSF47336">
    <property type="entry name" value="ACP-like"/>
    <property type="match status" value="1"/>
</dbReference>
<dbReference type="GO" id="GO:0043041">
    <property type="term" value="P:amino acid activation for nonribosomal peptide biosynthetic process"/>
    <property type="evidence" value="ECO:0007669"/>
    <property type="project" value="TreeGrafter"/>
</dbReference>
<dbReference type="PROSITE" id="PS50088">
    <property type="entry name" value="ANK_REPEAT"/>
    <property type="match status" value="1"/>
</dbReference>
<keyword evidence="5" id="KW-1185">Reference proteome</keyword>
<dbReference type="PANTHER" id="PTHR45527">
    <property type="entry name" value="NONRIBOSOMAL PEPTIDE SYNTHETASE"/>
    <property type="match status" value="1"/>
</dbReference>
<proteinExistence type="predicted"/>
<dbReference type="GO" id="GO:0005737">
    <property type="term" value="C:cytoplasm"/>
    <property type="evidence" value="ECO:0007669"/>
    <property type="project" value="TreeGrafter"/>
</dbReference>
<gene>
    <name evidence="4" type="ORF">KFE25_007697</name>
</gene>
<dbReference type="InterPro" id="IPR036736">
    <property type="entry name" value="ACP-like_sf"/>
</dbReference>
<feature type="region of interest" description="Disordered" evidence="2">
    <location>
        <begin position="967"/>
        <end position="995"/>
    </location>
</feature>
<dbReference type="InterPro" id="IPR002110">
    <property type="entry name" value="Ankyrin_rpt"/>
</dbReference>
<feature type="region of interest" description="Disordered" evidence="2">
    <location>
        <begin position="748"/>
        <end position="777"/>
    </location>
</feature>
<evidence type="ECO:0000259" key="3">
    <source>
        <dbReference type="Pfam" id="PF00501"/>
    </source>
</evidence>
<dbReference type="PANTHER" id="PTHR45527:SF1">
    <property type="entry name" value="FATTY ACID SYNTHASE"/>
    <property type="match status" value="1"/>
</dbReference>
<dbReference type="PROSITE" id="PS00455">
    <property type="entry name" value="AMP_BINDING"/>
    <property type="match status" value="1"/>
</dbReference>
<dbReference type="AlphaFoldDB" id="A0A8J6CE09"/>
<dbReference type="EMBL" id="JAGTXO010000003">
    <property type="protein sequence ID" value="KAG8469179.1"/>
    <property type="molecule type" value="Genomic_DNA"/>
</dbReference>
<dbReference type="InterPro" id="IPR006162">
    <property type="entry name" value="Ppantetheine_attach_site"/>
</dbReference>
<dbReference type="GO" id="GO:0044550">
    <property type="term" value="P:secondary metabolite biosynthetic process"/>
    <property type="evidence" value="ECO:0007669"/>
    <property type="project" value="TreeGrafter"/>
</dbReference>
<organism evidence="4 5">
    <name type="scientific">Diacronema lutheri</name>
    <name type="common">Unicellular marine alga</name>
    <name type="synonym">Monochrysis lutheri</name>
    <dbReference type="NCBI Taxonomy" id="2081491"/>
    <lineage>
        <taxon>Eukaryota</taxon>
        <taxon>Haptista</taxon>
        <taxon>Haptophyta</taxon>
        <taxon>Pavlovophyceae</taxon>
        <taxon>Pavlovales</taxon>
        <taxon>Pavlovaceae</taxon>
        <taxon>Diacronema</taxon>
    </lineage>
</organism>
<dbReference type="OrthoDB" id="429832at2759"/>
<protein>
    <recommendedName>
        <fullName evidence="3">AMP-dependent synthetase/ligase domain-containing protein</fullName>
    </recommendedName>
</protein>
<reference evidence="4" key="1">
    <citation type="submission" date="2021-05" db="EMBL/GenBank/DDBJ databases">
        <title>The genome of the haptophyte Pavlova lutheri (Diacronema luteri, Pavlovales) - a model for lipid biosynthesis in eukaryotic algae.</title>
        <authorList>
            <person name="Hulatt C.J."/>
            <person name="Posewitz M.C."/>
        </authorList>
    </citation>
    <scope>NUCLEOTIDE SEQUENCE</scope>
    <source>
        <strain evidence="4">NIVA-4/92</strain>
    </source>
</reference>
<name>A0A8J6CE09_DIALT</name>
<dbReference type="InterPro" id="IPR045851">
    <property type="entry name" value="AMP-bd_C_sf"/>
</dbReference>
<dbReference type="SUPFAM" id="SSF56801">
    <property type="entry name" value="Acetyl-CoA synthetase-like"/>
    <property type="match status" value="1"/>
</dbReference>
<dbReference type="Gene3D" id="1.10.1200.10">
    <property type="entry name" value="ACP-like"/>
    <property type="match status" value="1"/>
</dbReference>
<dbReference type="PROSITE" id="PS50297">
    <property type="entry name" value="ANK_REP_REGION"/>
    <property type="match status" value="1"/>
</dbReference>
<evidence type="ECO:0000256" key="2">
    <source>
        <dbReference type="SAM" id="MobiDB-lite"/>
    </source>
</evidence>
<feature type="repeat" description="ANK" evidence="1">
    <location>
        <begin position="1015"/>
        <end position="1047"/>
    </location>
</feature>
<dbReference type="InterPro" id="IPR000873">
    <property type="entry name" value="AMP-dep_synth/lig_dom"/>
</dbReference>
<dbReference type="SUPFAM" id="SSF48403">
    <property type="entry name" value="Ankyrin repeat"/>
    <property type="match status" value="1"/>
</dbReference>
<dbReference type="GO" id="GO:0031177">
    <property type="term" value="F:phosphopantetheine binding"/>
    <property type="evidence" value="ECO:0007669"/>
    <property type="project" value="TreeGrafter"/>
</dbReference>
<dbReference type="Pfam" id="PF00023">
    <property type="entry name" value="Ank"/>
    <property type="match status" value="1"/>
</dbReference>
<feature type="compositionally biased region" description="Low complexity" evidence="2">
    <location>
        <begin position="767"/>
        <end position="776"/>
    </location>
</feature>
<dbReference type="SMART" id="SM00248">
    <property type="entry name" value="ANK"/>
    <property type="match status" value="3"/>
</dbReference>
<dbReference type="Gene3D" id="3.30.300.30">
    <property type="match status" value="1"/>
</dbReference>
<dbReference type="InterPro" id="IPR042099">
    <property type="entry name" value="ANL_N_sf"/>
</dbReference>
<dbReference type="InterPro" id="IPR020845">
    <property type="entry name" value="AMP-binding_CS"/>
</dbReference>
<sequence length="1099" mass="111558">MSTLLARLRSGASGADAVALRVFPPAPGAPIEWTYAQLWAHATDVGRRLTGAHALQPGQRVALAVREGAELALLTVALLAHRLVLVPIDVDDPVERLRAVIDDTEPALVVCASELAHRRDALRAAGAARVVDARELCGGRGGGGVSGSRAGADAALRPPPPDSGLAALDALLAAEADGGAFPAMDDGRAVSHIFFTSGSTGRPKGCVVQRAALAAYCAAHARAHDVRPGDVVLVASAHTFDPCLGEMASALCAGATVALAPRRELAAALGGCLARARATHVTTTPTAWRAVDPARPPASLRVVALGGEPMPLPLAASWSGQVVLLNTYGTTEACVYQAACRVREPADARLLGEPFVGTRLFLAADDGADWRARVREGSGDEGEIWVGGAQVGLGYAGGDARVAAECALRFVHVDERDRAEAGGNVLYRTGDIAAATARGWVLRGRRDGQVKVRGRRLELDEIEAAIEAAAAEFVSAVGAYVNARGALVVWCVLRGGSARAECGGDAAETAVGGARAEHAPAAGAGADANDAHVAAIAADAALARTRGASLARAAARLLCATRLAAWAVPSTFALTRRALPCTASGKLDRRALRAWPLPTLADELLDAVAAECVRDEGVRDGDDAAWEAEGWEAEGWEAEGALGSAALPSTKAERAVAAAWAAVLAIPYGALRSGSSFVELGGDSLAALDACRRLATLDARGADARAGAREDGWGLELRVGPLELLRTPRLRPFARLLARSERELARAGPGRVGAAGDADDDARAGDGSDAPDGATHARARARTALSGVGCTSARDVAARGMEDGGVEADAAEALGADAGGETQRLDDAAAIVRLAASAGEASLLRALLPMLMSAPSTPPAAVGAAVAATDGERAVAAALRAACAAGRVECARACLRACPRAARVPGPRGELALHAAVRAPSAHVVALVLGEAGAMIGVLDDHAQTAVHHAARAGAPARVLDALRAGGGGSDDARARRADGAKRPATRGRGGRSAGLDGAAAEAAWVACVNRRDAWGRTALHWAALNGHAHAAEWLLAAGADRAAVDAAGESALQMAERRALCSAAERAGAGPPARWSAVAKALGGAGTTRALRTSKAPT</sequence>
<dbReference type="PROSITE" id="PS00012">
    <property type="entry name" value="PHOSPHOPANTETHEINE"/>
    <property type="match status" value="1"/>
</dbReference>
<dbReference type="Pfam" id="PF00501">
    <property type="entry name" value="AMP-binding"/>
    <property type="match status" value="1"/>
</dbReference>
<dbReference type="OMA" id="EVEHWIW"/>
<keyword evidence="1" id="KW-0040">ANK repeat</keyword>
<dbReference type="Gene3D" id="1.25.40.20">
    <property type="entry name" value="Ankyrin repeat-containing domain"/>
    <property type="match status" value="2"/>
</dbReference>
<accession>A0A8J6CE09</accession>